<dbReference type="PANTHER" id="PTHR15132">
    <property type="entry name" value="SNRNA-ACTIVATING PROTEIN COMPLEX SUBUNIT 2"/>
    <property type="match status" value="1"/>
</dbReference>
<dbReference type="Pfam" id="PF11035">
    <property type="entry name" value="SNAPC2"/>
    <property type="match status" value="1"/>
</dbReference>
<feature type="region of interest" description="Disordered" evidence="1">
    <location>
        <begin position="318"/>
        <end position="438"/>
    </location>
</feature>
<feature type="compositionally biased region" description="Polar residues" evidence="1">
    <location>
        <begin position="383"/>
        <end position="395"/>
    </location>
</feature>
<reference evidence="2" key="2">
    <citation type="submission" date="2025-08" db="UniProtKB">
        <authorList>
            <consortium name="Ensembl"/>
        </authorList>
    </citation>
    <scope>IDENTIFICATION</scope>
</reference>
<feature type="compositionally biased region" description="Low complexity" evidence="1">
    <location>
        <begin position="396"/>
        <end position="413"/>
    </location>
</feature>
<evidence type="ECO:0000313" key="2">
    <source>
        <dbReference type="Ensembl" id="ENSMMDP00005018007.1"/>
    </source>
</evidence>
<organism evidence="2 3">
    <name type="scientific">Myripristis murdjan</name>
    <name type="common">pinecone soldierfish</name>
    <dbReference type="NCBI Taxonomy" id="586833"/>
    <lineage>
        <taxon>Eukaryota</taxon>
        <taxon>Metazoa</taxon>
        <taxon>Chordata</taxon>
        <taxon>Craniata</taxon>
        <taxon>Vertebrata</taxon>
        <taxon>Euteleostomi</taxon>
        <taxon>Actinopterygii</taxon>
        <taxon>Neopterygii</taxon>
        <taxon>Teleostei</taxon>
        <taxon>Neoteleostei</taxon>
        <taxon>Acanthomorphata</taxon>
        <taxon>Holocentriformes</taxon>
        <taxon>Holocentridae</taxon>
        <taxon>Myripristis</taxon>
    </lineage>
</organism>
<reference evidence="2" key="1">
    <citation type="submission" date="2019-06" db="EMBL/GenBank/DDBJ databases">
        <authorList>
            <consortium name="Wellcome Sanger Institute Data Sharing"/>
        </authorList>
    </citation>
    <scope>NUCLEOTIDE SEQUENCE [LARGE SCALE GENOMIC DNA]</scope>
</reference>
<dbReference type="InParanoid" id="A0A667XRR7"/>
<protein>
    <recommendedName>
        <fullName evidence="4">snRNA-activating protein complex subunit 2</fullName>
    </recommendedName>
</protein>
<proteinExistence type="predicted"/>
<dbReference type="GeneTree" id="ENSGT00390000017407"/>
<dbReference type="AlphaFoldDB" id="A0A667XRR7"/>
<gene>
    <name evidence="2" type="primary">snapc2</name>
</gene>
<evidence type="ECO:0008006" key="4">
    <source>
        <dbReference type="Google" id="ProtNLM"/>
    </source>
</evidence>
<keyword evidence="3" id="KW-1185">Reference proteome</keyword>
<feature type="region of interest" description="Disordered" evidence="1">
    <location>
        <begin position="512"/>
        <end position="606"/>
    </location>
</feature>
<accession>A0A667XRR7</accession>
<feature type="compositionally biased region" description="Polar residues" evidence="1">
    <location>
        <begin position="345"/>
        <end position="370"/>
    </location>
</feature>
<feature type="region of interest" description="Disordered" evidence="1">
    <location>
        <begin position="1"/>
        <end position="25"/>
    </location>
</feature>
<feature type="compositionally biased region" description="Low complexity" evidence="1">
    <location>
        <begin position="242"/>
        <end position="256"/>
    </location>
</feature>
<dbReference type="GO" id="GO:0009301">
    <property type="term" value="P:snRNA transcription"/>
    <property type="evidence" value="ECO:0007669"/>
    <property type="project" value="InterPro"/>
</dbReference>
<dbReference type="InterPro" id="IPR021281">
    <property type="entry name" value="SNAPC2"/>
</dbReference>
<dbReference type="Proteomes" id="UP000472263">
    <property type="component" value="Chromosome 18"/>
</dbReference>
<dbReference type="PANTHER" id="PTHR15132:SF1">
    <property type="entry name" value="SNRNA-ACTIVATING PROTEIN COMPLEX SUBUNIT 2"/>
    <property type="match status" value="1"/>
</dbReference>
<evidence type="ECO:0000313" key="3">
    <source>
        <dbReference type="Proteomes" id="UP000472263"/>
    </source>
</evidence>
<feature type="compositionally biased region" description="Polar residues" evidence="1">
    <location>
        <begin position="212"/>
        <end position="241"/>
    </location>
</feature>
<sequence length="606" mass="64412">MKPPSRRRAKPARLEVEEEDSAQDCPGEVPLAPWSRIEQHGALVVLRRLDPSAGDIDYDALKKRLPRRSISQIRSMVEALKDKVIKSASSQLISQRNAEKRFQKPIELWTEMALIMAGTLEKPISAAFSQMLMVSSTEPCSLRNSDPPHSHTPATDQQTPGLRFVPMRPMPSRPAPGGISHIILKTPAKTMSPARALPAPCQDVRVRTATLSQAQRQSLAPAPGTSSDAISASQTVATSHQTGTATTAEAAAASPLRPATAAASVQVLDSTRQPQPLRLAPASKAGAFVRAMAVSTSVPQASPQPAEPLKVVGELAAATPQPQPQPQPKPHTAGVGTSPAEIPTVCSSVGTDGPQPQNTEATSTVSSHTLDPTGASPRPPPQQHSNAVSSATAFNSPLSSVADPSSPSASTDPSDPPRVDAAGSQRTSKHAGGDGPRRFGVKCIVDFEKIYRYLSSIHMKDEECALTPMESAIVLDLLMSLPEELPKLDCNNLQRHMIQVYSGLSAPANSEKARGMFDFGPEKGQNDPDQSNRTPSHHRDSRQTERGSGPNPDQDKDGMDTTSQDGDSNVAMDSVTGERVQPCDGQAESRSSESSDALLQPGVLEW</sequence>
<feature type="compositionally biased region" description="Basic and acidic residues" evidence="1">
    <location>
        <begin position="512"/>
        <end position="526"/>
    </location>
</feature>
<feature type="compositionally biased region" description="Polar residues" evidence="1">
    <location>
        <begin position="588"/>
        <end position="597"/>
    </location>
</feature>
<feature type="region of interest" description="Disordered" evidence="1">
    <location>
        <begin position="138"/>
        <end position="163"/>
    </location>
</feature>
<dbReference type="Ensembl" id="ENSMMDT00005018454.1">
    <property type="protein sequence ID" value="ENSMMDP00005018007.1"/>
    <property type="gene ID" value="ENSMMDG00005009018.1"/>
</dbReference>
<dbReference type="GO" id="GO:0016604">
    <property type="term" value="C:nuclear body"/>
    <property type="evidence" value="ECO:0007669"/>
    <property type="project" value="TreeGrafter"/>
</dbReference>
<name>A0A667XRR7_9TELE</name>
<evidence type="ECO:0000256" key="1">
    <source>
        <dbReference type="SAM" id="MobiDB-lite"/>
    </source>
</evidence>
<reference evidence="2" key="3">
    <citation type="submission" date="2025-09" db="UniProtKB">
        <authorList>
            <consortium name="Ensembl"/>
        </authorList>
    </citation>
    <scope>IDENTIFICATION</scope>
</reference>
<dbReference type="GO" id="GO:0016251">
    <property type="term" value="F:RNA polymerase II general transcription initiation factor activity"/>
    <property type="evidence" value="ECO:0007669"/>
    <property type="project" value="InterPro"/>
</dbReference>
<feature type="compositionally biased region" description="Basic residues" evidence="1">
    <location>
        <begin position="1"/>
        <end position="11"/>
    </location>
</feature>
<dbReference type="FunCoup" id="A0A667XRR7">
    <property type="interactions" value="990"/>
</dbReference>
<feature type="region of interest" description="Disordered" evidence="1">
    <location>
        <begin position="212"/>
        <end position="256"/>
    </location>
</feature>